<evidence type="ECO:0000256" key="1">
    <source>
        <dbReference type="ARBA" id="ARBA00023172"/>
    </source>
</evidence>
<proteinExistence type="predicted"/>
<name>X1LC22_9ZZZZ</name>
<dbReference type="InterPro" id="IPR002104">
    <property type="entry name" value="Integrase_catalytic"/>
</dbReference>
<dbReference type="PANTHER" id="PTHR30349:SF64">
    <property type="entry name" value="PROPHAGE INTEGRASE INTD-RELATED"/>
    <property type="match status" value="1"/>
</dbReference>
<dbReference type="GO" id="GO:0015074">
    <property type="term" value="P:DNA integration"/>
    <property type="evidence" value="ECO:0007669"/>
    <property type="project" value="InterPro"/>
</dbReference>
<dbReference type="Gene3D" id="1.10.443.10">
    <property type="entry name" value="Intergrase catalytic core"/>
    <property type="match status" value="1"/>
</dbReference>
<dbReference type="InterPro" id="IPR050090">
    <property type="entry name" value="Tyrosine_recombinase_XerCD"/>
</dbReference>
<evidence type="ECO:0000259" key="2">
    <source>
        <dbReference type="PROSITE" id="PS51898"/>
    </source>
</evidence>
<gene>
    <name evidence="3" type="ORF">S06H3_11536</name>
</gene>
<organism evidence="3">
    <name type="scientific">marine sediment metagenome</name>
    <dbReference type="NCBI Taxonomy" id="412755"/>
    <lineage>
        <taxon>unclassified sequences</taxon>
        <taxon>metagenomes</taxon>
        <taxon>ecological metagenomes</taxon>
    </lineage>
</organism>
<protein>
    <recommendedName>
        <fullName evidence="2">Tyr recombinase domain-containing protein</fullName>
    </recommendedName>
</protein>
<comment type="caution">
    <text evidence="3">The sequence shown here is derived from an EMBL/GenBank/DDBJ whole genome shotgun (WGS) entry which is preliminary data.</text>
</comment>
<evidence type="ECO:0000313" key="3">
    <source>
        <dbReference type="EMBL" id="GAI16638.1"/>
    </source>
</evidence>
<dbReference type="GO" id="GO:0006310">
    <property type="term" value="P:DNA recombination"/>
    <property type="evidence" value="ECO:0007669"/>
    <property type="project" value="UniProtKB-KW"/>
</dbReference>
<dbReference type="InterPro" id="IPR013762">
    <property type="entry name" value="Integrase-like_cat_sf"/>
</dbReference>
<dbReference type="EMBL" id="BARV01005624">
    <property type="protein sequence ID" value="GAI16638.1"/>
    <property type="molecule type" value="Genomic_DNA"/>
</dbReference>
<feature type="domain" description="Tyr recombinase" evidence="2">
    <location>
        <begin position="17"/>
        <end position="152"/>
    </location>
</feature>
<feature type="non-terminal residue" evidence="3">
    <location>
        <position position="152"/>
    </location>
</feature>
<dbReference type="PANTHER" id="PTHR30349">
    <property type="entry name" value="PHAGE INTEGRASE-RELATED"/>
    <property type="match status" value="1"/>
</dbReference>
<dbReference type="PROSITE" id="PS51898">
    <property type="entry name" value="TYR_RECOMBINASE"/>
    <property type="match status" value="1"/>
</dbReference>
<keyword evidence="1" id="KW-0233">DNA recombination</keyword>
<dbReference type="AlphaFoldDB" id="X1LC22"/>
<dbReference type="GO" id="GO:0003677">
    <property type="term" value="F:DNA binding"/>
    <property type="evidence" value="ECO:0007669"/>
    <property type="project" value="InterPro"/>
</dbReference>
<dbReference type="Pfam" id="PF00589">
    <property type="entry name" value="Phage_integrase"/>
    <property type="match status" value="1"/>
</dbReference>
<dbReference type="SUPFAM" id="SSF56349">
    <property type="entry name" value="DNA breaking-rejoining enzymes"/>
    <property type="match status" value="1"/>
</dbReference>
<sequence>MKNNPGKKVKLPREKNTRLRYLEEEEIKKLYDACAEHLKPIVIVALNTGMRKEEILSLRWKDLDYRIRTISILDTKNGESRELPMNDIVYRTLLAIRKIPDSSWVFCKKNGERYGNVRKAFEGAKKRAGIVDFRFHDLRHTFASHLVMAGVD</sequence>
<dbReference type="InterPro" id="IPR011010">
    <property type="entry name" value="DNA_brk_join_enz"/>
</dbReference>
<dbReference type="CDD" id="cd00796">
    <property type="entry name" value="INT_Rci_Hp1_C"/>
    <property type="match status" value="1"/>
</dbReference>
<reference evidence="3" key="1">
    <citation type="journal article" date="2014" name="Front. Microbiol.">
        <title>High frequency of phylogenetically diverse reductive dehalogenase-homologous genes in deep subseafloor sedimentary metagenomes.</title>
        <authorList>
            <person name="Kawai M."/>
            <person name="Futagami T."/>
            <person name="Toyoda A."/>
            <person name="Takaki Y."/>
            <person name="Nishi S."/>
            <person name="Hori S."/>
            <person name="Arai W."/>
            <person name="Tsubouchi T."/>
            <person name="Morono Y."/>
            <person name="Uchiyama I."/>
            <person name="Ito T."/>
            <person name="Fujiyama A."/>
            <person name="Inagaki F."/>
            <person name="Takami H."/>
        </authorList>
    </citation>
    <scope>NUCLEOTIDE SEQUENCE</scope>
    <source>
        <strain evidence="3">Expedition CK06-06</strain>
    </source>
</reference>
<accession>X1LC22</accession>